<evidence type="ECO:0000259" key="1">
    <source>
        <dbReference type="Pfam" id="PF02698"/>
    </source>
</evidence>
<feature type="domain" description="DUF218" evidence="1">
    <location>
        <begin position="45"/>
        <end position="194"/>
    </location>
</feature>
<dbReference type="InterPro" id="IPR003848">
    <property type="entry name" value="DUF218"/>
</dbReference>
<name>A0A7D6Z0F3_9NOCA</name>
<organism evidence="2 3">
    <name type="scientific">Nocardia huaxiensis</name>
    <dbReference type="NCBI Taxonomy" id="2755382"/>
    <lineage>
        <taxon>Bacteria</taxon>
        <taxon>Bacillati</taxon>
        <taxon>Actinomycetota</taxon>
        <taxon>Actinomycetes</taxon>
        <taxon>Mycobacteriales</taxon>
        <taxon>Nocardiaceae</taxon>
        <taxon>Nocardia</taxon>
    </lineage>
</organism>
<accession>A0A7D6Z0F3</accession>
<dbReference type="EMBL" id="CP059399">
    <property type="protein sequence ID" value="QLY29386.1"/>
    <property type="molecule type" value="Genomic_DNA"/>
</dbReference>
<dbReference type="GO" id="GO:0043164">
    <property type="term" value="P:Gram-negative-bacterium-type cell wall biogenesis"/>
    <property type="evidence" value="ECO:0007669"/>
    <property type="project" value="TreeGrafter"/>
</dbReference>
<dbReference type="AlphaFoldDB" id="A0A7D6Z0F3"/>
<dbReference type="Proteomes" id="UP000515512">
    <property type="component" value="Chromosome"/>
</dbReference>
<protein>
    <submittedName>
        <fullName evidence="2">YdcF family protein</fullName>
    </submittedName>
</protein>
<dbReference type="PANTHER" id="PTHR30336">
    <property type="entry name" value="INNER MEMBRANE PROTEIN, PROBABLE PERMEASE"/>
    <property type="match status" value="1"/>
</dbReference>
<gene>
    <name evidence="2" type="ORF">H0264_29585</name>
</gene>
<keyword evidence="3" id="KW-1185">Reference proteome</keyword>
<dbReference type="Pfam" id="PF02698">
    <property type="entry name" value="DUF218"/>
    <property type="match status" value="1"/>
</dbReference>
<dbReference type="CDD" id="cd06259">
    <property type="entry name" value="YdcF-like"/>
    <property type="match status" value="1"/>
</dbReference>
<dbReference type="GO" id="GO:0000270">
    <property type="term" value="P:peptidoglycan metabolic process"/>
    <property type="evidence" value="ECO:0007669"/>
    <property type="project" value="TreeGrafter"/>
</dbReference>
<dbReference type="GO" id="GO:0005886">
    <property type="term" value="C:plasma membrane"/>
    <property type="evidence" value="ECO:0007669"/>
    <property type="project" value="TreeGrafter"/>
</dbReference>
<dbReference type="KEGG" id="nhu:H0264_29585"/>
<evidence type="ECO:0000313" key="3">
    <source>
        <dbReference type="Proteomes" id="UP000515512"/>
    </source>
</evidence>
<evidence type="ECO:0000313" key="2">
    <source>
        <dbReference type="EMBL" id="QLY29386.1"/>
    </source>
</evidence>
<reference evidence="2 3" key="1">
    <citation type="submission" date="2020-07" db="EMBL/GenBank/DDBJ databases">
        <authorList>
            <person name="Zhuang K."/>
            <person name="Ran Y."/>
        </authorList>
    </citation>
    <scope>NUCLEOTIDE SEQUENCE [LARGE SCALE GENOMIC DNA]</scope>
    <source>
        <strain evidence="2 3">WCH-YHL-001</strain>
    </source>
</reference>
<proteinExistence type="predicted"/>
<dbReference type="Gene3D" id="3.40.50.620">
    <property type="entry name" value="HUPs"/>
    <property type="match status" value="1"/>
</dbReference>
<dbReference type="InterPro" id="IPR014729">
    <property type="entry name" value="Rossmann-like_a/b/a_fold"/>
</dbReference>
<dbReference type="InterPro" id="IPR051599">
    <property type="entry name" value="Cell_Envelope_Assoc"/>
</dbReference>
<dbReference type="RefSeq" id="WP_181580590.1">
    <property type="nucleotide sequence ID" value="NZ_CP059399.1"/>
</dbReference>
<sequence length="212" mass="22651">MSPKRPLSVAGVLLAGLGLLVAGPLAAFTAYTMGSARRRPRPGSDVVLVLGCKLRAGAPGRLLTTRLDRAVEVYRAERARGGAPVVVASGGQGHGDSVTEAEAMGRYLEAAGVVGESIVLEPRARNTEENLRFTVRELQARGIDAERARMTVVTSDFHVLRTAALIRLLGLRAEVVGARTARLLTRFAYLREFIAVLVTPVRMSRAGRRLAG</sequence>
<dbReference type="PANTHER" id="PTHR30336:SF4">
    <property type="entry name" value="ENVELOPE BIOGENESIS FACTOR ELYC"/>
    <property type="match status" value="1"/>
</dbReference>